<sequence>MDIHKFIENLKKYLRTTFNYEISNNAIRVYLDNEIYYDYAYLSRKLYLYERGNKSEIGYWSDIKNANLNFAMLLRNHFCGQLYDKVPNALEDCTSLESLSKILSKYFDKQYYSVGCLAEGKLSIVKDDNYTIWYSINGKKYMVVKDSDCEYIFTRFFNEIMYLEKLMNNLRDYEHIFGEEYIDDEVMELIEFLSRSQ</sequence>
<dbReference type="AlphaFoldDB" id="A0A6L8T6S2"/>
<dbReference type="RefSeq" id="WP_161234133.1">
    <property type="nucleotide sequence ID" value="NZ_JANGDT010000009.1"/>
</dbReference>
<evidence type="ECO:0000313" key="2">
    <source>
        <dbReference type="Proteomes" id="UP000477285"/>
    </source>
</evidence>
<protein>
    <submittedName>
        <fullName evidence="1">Uncharacterized protein</fullName>
    </submittedName>
</protein>
<gene>
    <name evidence="1" type="ORF">GT728_16960</name>
</gene>
<comment type="caution">
    <text evidence="1">The sequence shown here is derived from an EMBL/GenBank/DDBJ whole genome shotgun (WGS) entry which is preliminary data.</text>
</comment>
<evidence type="ECO:0000313" key="1">
    <source>
        <dbReference type="EMBL" id="MZL34833.1"/>
    </source>
</evidence>
<accession>A0A6L8T6S2</accession>
<dbReference type="Proteomes" id="UP000477285">
    <property type="component" value="Unassembled WGS sequence"/>
</dbReference>
<name>A0A6L8T6S2_9FIRM</name>
<reference evidence="1 2" key="1">
    <citation type="journal article" date="2019" name="Nat. Med.">
        <title>A library of human gut bacterial isolates paired with longitudinal multiomics data enables mechanistic microbiome research.</title>
        <authorList>
            <person name="Poyet M."/>
            <person name="Groussin M."/>
            <person name="Gibbons S.M."/>
            <person name="Avila-Pacheco J."/>
            <person name="Jiang X."/>
            <person name="Kearney S.M."/>
            <person name="Perrotta A.R."/>
            <person name="Berdy B."/>
            <person name="Zhao S."/>
            <person name="Lieberman T.D."/>
            <person name="Swanson P.K."/>
            <person name="Smith M."/>
            <person name="Roesemann S."/>
            <person name="Alexander J.E."/>
            <person name="Rich S.A."/>
            <person name="Livny J."/>
            <person name="Vlamakis H."/>
            <person name="Clish C."/>
            <person name="Bullock K."/>
            <person name="Deik A."/>
            <person name="Scott J."/>
            <person name="Pierce K.A."/>
            <person name="Xavier R.J."/>
            <person name="Alm E.J."/>
        </authorList>
    </citation>
    <scope>NUCLEOTIDE SEQUENCE [LARGE SCALE GENOMIC DNA]</scope>
    <source>
        <strain evidence="1 2">BIOML-A1</strain>
    </source>
</reference>
<organism evidence="1 2">
    <name type="scientific">Blautia wexlerae</name>
    <dbReference type="NCBI Taxonomy" id="418240"/>
    <lineage>
        <taxon>Bacteria</taxon>
        <taxon>Bacillati</taxon>
        <taxon>Bacillota</taxon>
        <taxon>Clostridia</taxon>
        <taxon>Lachnospirales</taxon>
        <taxon>Lachnospiraceae</taxon>
        <taxon>Blautia</taxon>
    </lineage>
</organism>
<dbReference type="EMBL" id="WWVQ01000055">
    <property type="protein sequence ID" value="MZL34833.1"/>
    <property type="molecule type" value="Genomic_DNA"/>
</dbReference>
<proteinExistence type="predicted"/>